<keyword evidence="7 9" id="KW-1015">Disulfide bond</keyword>
<feature type="disulfide bond" evidence="9">
    <location>
        <begin position="400"/>
        <end position="418"/>
    </location>
</feature>
<keyword evidence="5" id="KW-1133">Transmembrane helix</keyword>
<dbReference type="OrthoDB" id="6426616at2759"/>
<dbReference type="Gene3D" id="2.60.120.200">
    <property type="match status" value="3"/>
</dbReference>
<dbReference type="SUPFAM" id="SSF49899">
    <property type="entry name" value="Concanavalin A-like lectins/glucanases"/>
    <property type="match status" value="3"/>
</dbReference>
<dbReference type="InterPro" id="IPR000998">
    <property type="entry name" value="MAM_dom"/>
</dbReference>
<comment type="caution">
    <text evidence="11">The sequence shown here is derived from an EMBL/GenBank/DDBJ whole genome shotgun (WGS) entry which is preliminary data.</text>
</comment>
<evidence type="ECO:0000313" key="11">
    <source>
        <dbReference type="EMBL" id="RWS21598.1"/>
    </source>
</evidence>
<dbReference type="GO" id="GO:0016192">
    <property type="term" value="P:vesicle-mediated transport"/>
    <property type="evidence" value="ECO:0007669"/>
    <property type="project" value="UniProtKB-ARBA"/>
</dbReference>
<keyword evidence="12" id="KW-1185">Reference proteome</keyword>
<dbReference type="SMART" id="SM00137">
    <property type="entry name" value="MAM"/>
    <property type="match status" value="1"/>
</dbReference>
<feature type="domain" description="MAM" evidence="10">
    <location>
        <begin position="201"/>
        <end position="378"/>
    </location>
</feature>
<reference evidence="11 12" key="1">
    <citation type="journal article" date="2018" name="Gigascience">
        <title>Genomes of trombidid mites reveal novel predicted allergens and laterally-transferred genes associated with secondary metabolism.</title>
        <authorList>
            <person name="Dong X."/>
            <person name="Chaisiri K."/>
            <person name="Xia D."/>
            <person name="Armstrong S.D."/>
            <person name="Fang Y."/>
            <person name="Donnelly M.J."/>
            <person name="Kadowaki T."/>
            <person name="McGarry J.W."/>
            <person name="Darby A.C."/>
            <person name="Makepeace B.L."/>
        </authorList>
    </citation>
    <scope>NUCLEOTIDE SEQUENCE [LARGE SCALE GENOMIC DNA]</scope>
    <source>
        <strain evidence="11">UoL-UT</strain>
    </source>
</reference>
<organism evidence="11 12">
    <name type="scientific">Leptotrombidium deliense</name>
    <dbReference type="NCBI Taxonomy" id="299467"/>
    <lineage>
        <taxon>Eukaryota</taxon>
        <taxon>Metazoa</taxon>
        <taxon>Ecdysozoa</taxon>
        <taxon>Arthropoda</taxon>
        <taxon>Chelicerata</taxon>
        <taxon>Arachnida</taxon>
        <taxon>Acari</taxon>
        <taxon>Acariformes</taxon>
        <taxon>Trombidiformes</taxon>
        <taxon>Prostigmata</taxon>
        <taxon>Anystina</taxon>
        <taxon>Parasitengona</taxon>
        <taxon>Trombiculoidea</taxon>
        <taxon>Trombiculidae</taxon>
        <taxon>Leptotrombidium</taxon>
    </lineage>
</organism>
<keyword evidence="8" id="KW-0325">Glycoprotein</keyword>
<keyword evidence="6" id="KW-0472">Membrane</keyword>
<dbReference type="VEuPathDB" id="VectorBase:LDEU010442"/>
<keyword evidence="4" id="KW-0677">Repeat</keyword>
<accession>A0A443S236</accession>
<evidence type="ECO:0000256" key="5">
    <source>
        <dbReference type="ARBA" id="ARBA00022989"/>
    </source>
</evidence>
<dbReference type="InterPro" id="IPR036055">
    <property type="entry name" value="LDL_receptor-like_sf"/>
</dbReference>
<comment type="subcellular location">
    <subcellularLocation>
        <location evidence="2">Endomembrane system</location>
    </subcellularLocation>
    <subcellularLocation>
        <location evidence="1">Membrane</location>
        <topology evidence="1">Single-pass membrane protein</topology>
    </subcellularLocation>
</comment>
<dbReference type="PANTHER" id="PTHR24270">
    <property type="entry name" value="LOW-DENSITY LIPOPROTEIN RECEPTOR-RELATED"/>
    <property type="match status" value="1"/>
</dbReference>
<dbReference type="PRINTS" id="PR00261">
    <property type="entry name" value="LDLRECEPTOR"/>
</dbReference>
<dbReference type="GO" id="GO:0005886">
    <property type="term" value="C:plasma membrane"/>
    <property type="evidence" value="ECO:0007669"/>
    <property type="project" value="TreeGrafter"/>
</dbReference>
<evidence type="ECO:0000313" key="12">
    <source>
        <dbReference type="Proteomes" id="UP000288716"/>
    </source>
</evidence>
<dbReference type="SMART" id="SM00192">
    <property type="entry name" value="LDLa"/>
    <property type="match status" value="3"/>
</dbReference>
<feature type="disulfide bond" evidence="9">
    <location>
        <begin position="191"/>
        <end position="209"/>
    </location>
</feature>
<dbReference type="GO" id="GO:0012505">
    <property type="term" value="C:endomembrane system"/>
    <property type="evidence" value="ECO:0007669"/>
    <property type="project" value="UniProtKB-SubCell"/>
</dbReference>
<dbReference type="STRING" id="299467.A0A443S236"/>
<dbReference type="FunFam" id="4.10.400.10:FF:000065">
    <property type="entry name" value="Transmembrane protease serine 7"/>
    <property type="match status" value="1"/>
</dbReference>
<keyword evidence="3" id="KW-0812">Transmembrane</keyword>
<dbReference type="Proteomes" id="UP000288716">
    <property type="component" value="Unassembled WGS sequence"/>
</dbReference>
<protein>
    <submittedName>
        <fullName evidence="11">MAM and LDL-receptor class A domain-containing protein 2-like protein</fullName>
    </submittedName>
</protein>
<feature type="non-terminal residue" evidence="11">
    <location>
        <position position="620"/>
    </location>
</feature>
<feature type="disulfide bond" evidence="9">
    <location>
        <begin position="203"/>
        <end position="218"/>
    </location>
</feature>
<dbReference type="PROSITE" id="PS50068">
    <property type="entry name" value="LDLRA_2"/>
    <property type="match status" value="2"/>
</dbReference>
<evidence type="ECO:0000256" key="4">
    <source>
        <dbReference type="ARBA" id="ARBA00022737"/>
    </source>
</evidence>
<dbReference type="InterPro" id="IPR050685">
    <property type="entry name" value="LDLR"/>
</dbReference>
<dbReference type="Pfam" id="PF00629">
    <property type="entry name" value="MAM"/>
    <property type="match status" value="3"/>
</dbReference>
<feature type="disulfide bond" evidence="9">
    <location>
        <begin position="412"/>
        <end position="427"/>
    </location>
</feature>
<dbReference type="CDD" id="cd00112">
    <property type="entry name" value="LDLa"/>
    <property type="match status" value="2"/>
</dbReference>
<dbReference type="AlphaFoldDB" id="A0A443S236"/>
<proteinExistence type="predicted"/>
<dbReference type="InterPro" id="IPR023415">
    <property type="entry name" value="LDLR_class-A_CS"/>
</dbReference>
<name>A0A443S236_9ACAR</name>
<dbReference type="PANTHER" id="PTHR24270:SF61">
    <property type="entry name" value="EGF-LIKE DOMAIN-CONTAINING PROTEIN"/>
    <property type="match status" value="1"/>
</dbReference>
<dbReference type="Gene3D" id="4.10.400.10">
    <property type="entry name" value="Low-density Lipoprotein Receptor"/>
    <property type="match status" value="3"/>
</dbReference>
<sequence>MFTCKSGERIESSKICDFKFDCKSKEDENGCGDCDFENGPCGYQNNGFKEQKDAFEDNTMMELLSDDQLSASLRTNLFRRSATTCKLQFRYRLKSRDKNNVITVGLTNDVYDEVLIWESTLNTSITGNEWNTATISVGAMKEFYIFFKGYAKSTWSLFGGTKTAVVAFDDIKFIDCAIPTRSDCHLDQFKCKNGACVDMKYVCDYQDDCGDNSDELTCDAYVNRCDFETETNCQKWSYSNLRVSPAAMSPDDGPTRDHTTGWKSGSFLVTNDNYKTKIIYDGLYPSNDCYLRFFYNTFASEATVEVNMVYENNTQISLQKFRQHNDYIFKRSVVQIPKIDSGESVQIVIRGKIGTAFFGVGTQFLAFDDLSLTPKCFKDETVITTTTTESTVDNKCIRTCDVNRCLNESEICNFVKDCYDGTDELNCGDCSFEDTLCDWQNVGEEQWFLVNSNRFKGNKLIPNVDATGSEAGSFIVLQSFADSRKEQIAILRSPTLKNLSHSCLIQFSYFNNLKDGSLRVQVTNNTNTTVLFTAPLTNALKWKKQSIALNSIKGEFNIEIVGTGTYHQWIDSIVPIGIDEFKMIGCEPIREVLNISCLFANDNCGWQTENGTWIFDEATQ</sequence>
<dbReference type="InterPro" id="IPR013320">
    <property type="entry name" value="ConA-like_dom_sf"/>
</dbReference>
<dbReference type="Pfam" id="PF00057">
    <property type="entry name" value="Ldl_recept_a"/>
    <property type="match status" value="1"/>
</dbReference>
<evidence type="ECO:0000256" key="2">
    <source>
        <dbReference type="ARBA" id="ARBA00004308"/>
    </source>
</evidence>
<dbReference type="PROSITE" id="PS01209">
    <property type="entry name" value="LDLRA_1"/>
    <property type="match status" value="1"/>
</dbReference>
<feature type="disulfide bond" evidence="9">
    <location>
        <begin position="184"/>
        <end position="196"/>
    </location>
</feature>
<feature type="domain" description="MAM" evidence="10">
    <location>
        <begin position="428"/>
        <end position="588"/>
    </location>
</feature>
<evidence type="ECO:0000256" key="9">
    <source>
        <dbReference type="PROSITE-ProRule" id="PRU00124"/>
    </source>
</evidence>
<evidence type="ECO:0000256" key="8">
    <source>
        <dbReference type="ARBA" id="ARBA00023180"/>
    </source>
</evidence>
<evidence type="ECO:0000256" key="1">
    <source>
        <dbReference type="ARBA" id="ARBA00004167"/>
    </source>
</evidence>
<evidence type="ECO:0000256" key="7">
    <source>
        <dbReference type="ARBA" id="ARBA00023157"/>
    </source>
</evidence>
<comment type="caution">
    <text evidence="9">Lacks conserved residue(s) required for the propagation of feature annotation.</text>
</comment>
<keyword evidence="11" id="KW-0675">Receptor</keyword>
<feature type="domain" description="MAM" evidence="10">
    <location>
        <begin position="32"/>
        <end position="178"/>
    </location>
</feature>
<dbReference type="EMBL" id="NCKV01011589">
    <property type="protein sequence ID" value="RWS21598.1"/>
    <property type="molecule type" value="Genomic_DNA"/>
</dbReference>
<gene>
    <name evidence="11" type="ORF">B4U80_06585</name>
</gene>
<dbReference type="PROSITE" id="PS50060">
    <property type="entry name" value="MAM_2"/>
    <property type="match status" value="3"/>
</dbReference>
<dbReference type="SUPFAM" id="SSF57424">
    <property type="entry name" value="LDL receptor-like module"/>
    <property type="match status" value="2"/>
</dbReference>
<evidence type="ECO:0000256" key="6">
    <source>
        <dbReference type="ARBA" id="ARBA00023136"/>
    </source>
</evidence>
<evidence type="ECO:0000256" key="3">
    <source>
        <dbReference type="ARBA" id="ARBA00022692"/>
    </source>
</evidence>
<dbReference type="InterPro" id="IPR002172">
    <property type="entry name" value="LDrepeatLR_classA_rpt"/>
</dbReference>
<evidence type="ECO:0000259" key="10">
    <source>
        <dbReference type="PROSITE" id="PS50060"/>
    </source>
</evidence>